<keyword evidence="10 15" id="KW-0479">Metal-binding</keyword>
<evidence type="ECO:0000256" key="6">
    <source>
        <dbReference type="ARBA" id="ARBA00008853"/>
    </source>
</evidence>
<feature type="domain" description="SMP-30/Gluconolactonase/LRE-like region" evidence="16">
    <location>
        <begin position="16"/>
        <end position="276"/>
    </location>
</feature>
<evidence type="ECO:0000256" key="1">
    <source>
        <dbReference type="ARBA" id="ARBA00001589"/>
    </source>
</evidence>
<keyword evidence="11" id="KW-0378">Hydrolase</keyword>
<dbReference type="SUPFAM" id="SSF63829">
    <property type="entry name" value="Calcium-dependent phosphotriesterase"/>
    <property type="match status" value="1"/>
</dbReference>
<evidence type="ECO:0000256" key="7">
    <source>
        <dbReference type="ARBA" id="ARBA00013227"/>
    </source>
</evidence>
<feature type="binding site" evidence="15">
    <location>
        <position position="163"/>
    </location>
    <ligand>
        <name>a divalent metal cation</name>
        <dbReference type="ChEBI" id="CHEBI:60240"/>
    </ligand>
</feature>
<reference evidence="17" key="1">
    <citation type="journal article" date="2023" name="Insect Mol. Biol.">
        <title>Genome sequencing provides insights into the evolution of gene families encoding plant cell wall-degrading enzymes in longhorned beetles.</title>
        <authorList>
            <person name="Shin N.R."/>
            <person name="Okamura Y."/>
            <person name="Kirsch R."/>
            <person name="Pauchet Y."/>
        </authorList>
    </citation>
    <scope>NUCLEOTIDE SEQUENCE</scope>
    <source>
        <strain evidence="17">AMC_N1</strain>
    </source>
</reference>
<dbReference type="FunFam" id="2.120.10.30:FF:000027">
    <property type="entry name" value="Regucalcin homologue"/>
    <property type="match status" value="1"/>
</dbReference>
<dbReference type="Proteomes" id="UP001162162">
    <property type="component" value="Unassembled WGS sequence"/>
</dbReference>
<evidence type="ECO:0000256" key="2">
    <source>
        <dbReference type="ARBA" id="ARBA00001913"/>
    </source>
</evidence>
<dbReference type="PANTHER" id="PTHR10907:SF66">
    <property type="entry name" value="MIP34848P1-RELATED"/>
    <property type="match status" value="1"/>
</dbReference>
<evidence type="ECO:0000313" key="18">
    <source>
        <dbReference type="Proteomes" id="UP001162162"/>
    </source>
</evidence>
<feature type="binding site" evidence="15">
    <location>
        <position position="111"/>
    </location>
    <ligand>
        <name>substrate</name>
    </ligand>
</feature>
<protein>
    <recommendedName>
        <fullName evidence="8">Regucalcin</fullName>
        <ecNumber evidence="7">3.1.1.17</ecNumber>
    </recommendedName>
    <alternativeName>
        <fullName evidence="13">Gluconolactonase</fullName>
    </alternativeName>
</protein>
<dbReference type="Gene3D" id="2.120.10.30">
    <property type="entry name" value="TolB, C-terminal domain"/>
    <property type="match status" value="2"/>
</dbReference>
<comment type="caution">
    <text evidence="17">The sequence shown here is derived from an EMBL/GenBank/DDBJ whole genome shotgun (WGS) entry which is preliminary data.</text>
</comment>
<dbReference type="EC" id="3.1.1.17" evidence="7"/>
<dbReference type="InterPro" id="IPR005511">
    <property type="entry name" value="SMP-30"/>
</dbReference>
<evidence type="ECO:0000256" key="3">
    <source>
        <dbReference type="ARBA" id="ARBA00001936"/>
    </source>
</evidence>
<evidence type="ECO:0000256" key="5">
    <source>
        <dbReference type="ARBA" id="ARBA00004496"/>
    </source>
</evidence>
<dbReference type="GO" id="GO:0005737">
    <property type="term" value="C:cytoplasm"/>
    <property type="evidence" value="ECO:0007669"/>
    <property type="project" value="UniProtKB-SubCell"/>
</dbReference>
<feature type="active site" description="Proton donor/acceptor" evidence="14">
    <location>
        <position position="215"/>
    </location>
</feature>
<evidence type="ECO:0000313" key="17">
    <source>
        <dbReference type="EMBL" id="KAJ8944500.1"/>
    </source>
</evidence>
<evidence type="ECO:0000256" key="8">
    <source>
        <dbReference type="ARBA" id="ARBA00016808"/>
    </source>
</evidence>
<dbReference type="GO" id="GO:0005509">
    <property type="term" value="F:calcium ion binding"/>
    <property type="evidence" value="ECO:0007669"/>
    <property type="project" value="TreeGrafter"/>
</dbReference>
<feature type="binding site" evidence="15">
    <location>
        <position position="131"/>
    </location>
    <ligand>
        <name>substrate</name>
    </ligand>
</feature>
<comment type="subcellular location">
    <subcellularLocation>
        <location evidence="5">Cytoplasm</location>
    </subcellularLocation>
</comment>
<dbReference type="GO" id="GO:0004341">
    <property type="term" value="F:gluconolactonase activity"/>
    <property type="evidence" value="ECO:0007669"/>
    <property type="project" value="UniProtKB-EC"/>
</dbReference>
<evidence type="ECO:0000256" key="14">
    <source>
        <dbReference type="PIRSR" id="PIRSR605511-1"/>
    </source>
</evidence>
<feature type="binding site" evidence="15">
    <location>
        <position position="113"/>
    </location>
    <ligand>
        <name>substrate</name>
    </ligand>
</feature>
<evidence type="ECO:0000256" key="13">
    <source>
        <dbReference type="ARBA" id="ARBA00032464"/>
    </source>
</evidence>
<dbReference type="EMBL" id="JAPWTK010000250">
    <property type="protein sequence ID" value="KAJ8944500.1"/>
    <property type="molecule type" value="Genomic_DNA"/>
</dbReference>
<comment type="cofactor">
    <cofactor evidence="15">
        <name>Zn(2+)</name>
        <dbReference type="ChEBI" id="CHEBI:29105"/>
    </cofactor>
    <text evidence="15">Binds 1 divalent metal cation per subunit.</text>
</comment>
<proteinExistence type="inferred from homology"/>
<organism evidence="17 18">
    <name type="scientific">Aromia moschata</name>
    <dbReference type="NCBI Taxonomy" id="1265417"/>
    <lineage>
        <taxon>Eukaryota</taxon>
        <taxon>Metazoa</taxon>
        <taxon>Ecdysozoa</taxon>
        <taxon>Arthropoda</taxon>
        <taxon>Hexapoda</taxon>
        <taxon>Insecta</taxon>
        <taxon>Pterygota</taxon>
        <taxon>Neoptera</taxon>
        <taxon>Endopterygota</taxon>
        <taxon>Coleoptera</taxon>
        <taxon>Polyphaga</taxon>
        <taxon>Cucujiformia</taxon>
        <taxon>Chrysomeloidea</taxon>
        <taxon>Cerambycidae</taxon>
        <taxon>Cerambycinae</taxon>
        <taxon>Callichromatini</taxon>
        <taxon>Aromia</taxon>
    </lineage>
</organism>
<keyword evidence="18" id="KW-1185">Reference proteome</keyword>
<dbReference type="PANTHER" id="PTHR10907">
    <property type="entry name" value="REGUCALCIN"/>
    <property type="match status" value="1"/>
</dbReference>
<feature type="binding site" evidence="15">
    <location>
        <position position="18"/>
    </location>
    <ligand>
        <name>a divalent metal cation</name>
        <dbReference type="ChEBI" id="CHEBI:60240"/>
    </ligand>
</feature>
<comment type="catalytic activity">
    <reaction evidence="1">
        <text>D-glucono-1,5-lactone + H2O = D-gluconate + H(+)</text>
        <dbReference type="Rhea" id="RHEA:10440"/>
        <dbReference type="ChEBI" id="CHEBI:15377"/>
        <dbReference type="ChEBI" id="CHEBI:15378"/>
        <dbReference type="ChEBI" id="CHEBI:16217"/>
        <dbReference type="ChEBI" id="CHEBI:18391"/>
        <dbReference type="EC" id="3.1.1.17"/>
    </reaction>
</comment>
<dbReference type="InterPro" id="IPR011042">
    <property type="entry name" value="6-blade_b-propeller_TolB-like"/>
</dbReference>
<evidence type="ECO:0000259" key="16">
    <source>
        <dbReference type="Pfam" id="PF08450"/>
    </source>
</evidence>
<dbReference type="AlphaFoldDB" id="A0AAV8XZD3"/>
<dbReference type="Pfam" id="PF08450">
    <property type="entry name" value="SGL"/>
    <property type="match status" value="1"/>
</dbReference>
<comment type="cofactor">
    <cofactor evidence="2">
        <name>Ca(2+)</name>
        <dbReference type="ChEBI" id="CHEBI:29108"/>
    </cofactor>
</comment>
<dbReference type="PRINTS" id="PR01790">
    <property type="entry name" value="SMP30FAMILY"/>
</dbReference>
<gene>
    <name evidence="17" type="ORF">NQ318_011758</name>
</gene>
<evidence type="ECO:0000256" key="11">
    <source>
        <dbReference type="ARBA" id="ARBA00022801"/>
    </source>
</evidence>
<keyword evidence="9" id="KW-0963">Cytoplasm</keyword>
<evidence type="ECO:0000256" key="10">
    <source>
        <dbReference type="ARBA" id="ARBA00022723"/>
    </source>
</evidence>
<evidence type="ECO:0000256" key="12">
    <source>
        <dbReference type="ARBA" id="ARBA00022837"/>
    </source>
</evidence>
<evidence type="ECO:0000256" key="15">
    <source>
        <dbReference type="PIRSR" id="PIRSR605511-2"/>
    </source>
</evidence>
<accession>A0AAV8XZD3</accession>
<dbReference type="InterPro" id="IPR013658">
    <property type="entry name" value="SGL"/>
</dbReference>
<feature type="binding site" evidence="15">
    <location>
        <position position="215"/>
    </location>
    <ligand>
        <name>a divalent metal cation</name>
        <dbReference type="ChEBI" id="CHEBI:60240"/>
    </ligand>
</feature>
<dbReference type="GO" id="GO:0019853">
    <property type="term" value="P:L-ascorbic acid biosynthetic process"/>
    <property type="evidence" value="ECO:0007669"/>
    <property type="project" value="TreeGrafter"/>
</dbReference>
<comment type="cofactor">
    <cofactor evidence="4">
        <name>Mg(2+)</name>
        <dbReference type="ChEBI" id="CHEBI:18420"/>
    </cofactor>
</comment>
<comment type="cofactor">
    <cofactor evidence="3">
        <name>Mn(2+)</name>
        <dbReference type="ChEBI" id="CHEBI:29035"/>
    </cofactor>
</comment>
<sequence>MAPTVELIKEIGSVELGEAPHWDEETQSLYFVDIFGESIHKYVPATKKHTKAIIGTNHVSIIIPVKGQKDKFVISIGREIALVTWDGESETVSEVKKLYEVDNNPDTIDNRFNDGKCDPSGRLWAGTMGIEPENGHVQPEMGSLFSFENKKVTSHLNKIGISNGLAWSTELKKFYYIDSFKGRVEEYDFDIESGTISNGKPIFTLEKHNISGFPDGMTIDTDGNLWLAVFNGYQIIQIDPRKPETLLQSIQFPAKQVTSVAFGGPNLDELYVTSARFTVDGQVLPPPEHGGTYKVTSVVPGGPHLDELYVTSARFTVDSRVLPPPEHGCTFKVTGTNATGLPGVSIVL</sequence>
<comment type="similarity">
    <text evidence="6">Belongs to the SMP-30/CGR1 family.</text>
</comment>
<evidence type="ECO:0000256" key="4">
    <source>
        <dbReference type="ARBA" id="ARBA00001946"/>
    </source>
</evidence>
<keyword evidence="12" id="KW-0106">Calcium</keyword>
<keyword evidence="15" id="KW-0862">Zinc</keyword>
<evidence type="ECO:0000256" key="9">
    <source>
        <dbReference type="ARBA" id="ARBA00022490"/>
    </source>
</evidence>
<name>A0AAV8XZD3_9CUCU</name>